<sequence length="212" mass="23549">MIWTILFLSTFALGRVVDNPGQLPLVPGDGPRVPGNSLVVQCPESNRSDLLAISRLQNKPQIPYLNEEIDVLIWGAFARNISALSTVRYWINATANNGESGSINGTFHICSYLEMMQRPGSDDERVVQCPPSQGPIYIDYAMWFADILVAPGLWSVKFDAKTPEGDRIYCLQTEFDLQCKPDHEGPECMRDANGSIQDRLAATNFGRQLISV</sequence>
<evidence type="ECO:0000313" key="2">
    <source>
        <dbReference type="Proteomes" id="UP000799439"/>
    </source>
</evidence>
<accession>A0A9P4J587</accession>
<organism evidence="1 2">
    <name type="scientific">Myriangium duriaei CBS 260.36</name>
    <dbReference type="NCBI Taxonomy" id="1168546"/>
    <lineage>
        <taxon>Eukaryota</taxon>
        <taxon>Fungi</taxon>
        <taxon>Dikarya</taxon>
        <taxon>Ascomycota</taxon>
        <taxon>Pezizomycotina</taxon>
        <taxon>Dothideomycetes</taxon>
        <taxon>Dothideomycetidae</taxon>
        <taxon>Myriangiales</taxon>
        <taxon>Myriangiaceae</taxon>
        <taxon>Myriangium</taxon>
    </lineage>
</organism>
<proteinExistence type="predicted"/>
<dbReference type="EMBL" id="ML996083">
    <property type="protein sequence ID" value="KAF2154836.1"/>
    <property type="molecule type" value="Genomic_DNA"/>
</dbReference>
<gene>
    <name evidence="1" type="ORF">K461DRAFT_291745</name>
</gene>
<evidence type="ECO:0008006" key="3">
    <source>
        <dbReference type="Google" id="ProtNLM"/>
    </source>
</evidence>
<dbReference type="AlphaFoldDB" id="A0A9P4J587"/>
<protein>
    <recommendedName>
        <fullName evidence="3">MD-2-related lipid-recognition domain-containing protein</fullName>
    </recommendedName>
</protein>
<keyword evidence="2" id="KW-1185">Reference proteome</keyword>
<evidence type="ECO:0000313" key="1">
    <source>
        <dbReference type="EMBL" id="KAF2154836.1"/>
    </source>
</evidence>
<comment type="caution">
    <text evidence="1">The sequence shown here is derived from an EMBL/GenBank/DDBJ whole genome shotgun (WGS) entry which is preliminary data.</text>
</comment>
<reference evidence="1" key="1">
    <citation type="journal article" date="2020" name="Stud. Mycol.">
        <title>101 Dothideomycetes genomes: a test case for predicting lifestyles and emergence of pathogens.</title>
        <authorList>
            <person name="Haridas S."/>
            <person name="Albert R."/>
            <person name="Binder M."/>
            <person name="Bloem J."/>
            <person name="Labutti K."/>
            <person name="Salamov A."/>
            <person name="Andreopoulos B."/>
            <person name="Baker S."/>
            <person name="Barry K."/>
            <person name="Bills G."/>
            <person name="Bluhm B."/>
            <person name="Cannon C."/>
            <person name="Castanera R."/>
            <person name="Culley D."/>
            <person name="Daum C."/>
            <person name="Ezra D."/>
            <person name="Gonzalez J."/>
            <person name="Henrissat B."/>
            <person name="Kuo A."/>
            <person name="Liang C."/>
            <person name="Lipzen A."/>
            <person name="Lutzoni F."/>
            <person name="Magnuson J."/>
            <person name="Mondo S."/>
            <person name="Nolan M."/>
            <person name="Ohm R."/>
            <person name="Pangilinan J."/>
            <person name="Park H.-J."/>
            <person name="Ramirez L."/>
            <person name="Alfaro M."/>
            <person name="Sun H."/>
            <person name="Tritt A."/>
            <person name="Yoshinaga Y."/>
            <person name="Zwiers L.-H."/>
            <person name="Turgeon B."/>
            <person name="Goodwin S."/>
            <person name="Spatafora J."/>
            <person name="Crous P."/>
            <person name="Grigoriev I."/>
        </authorList>
    </citation>
    <scope>NUCLEOTIDE SEQUENCE</scope>
    <source>
        <strain evidence="1">CBS 260.36</strain>
    </source>
</reference>
<dbReference type="OrthoDB" id="5382272at2759"/>
<name>A0A9P4J587_9PEZI</name>
<dbReference type="Proteomes" id="UP000799439">
    <property type="component" value="Unassembled WGS sequence"/>
</dbReference>